<evidence type="ECO:0000313" key="2">
    <source>
        <dbReference type="EMBL" id="KAK7281047.1"/>
    </source>
</evidence>
<protein>
    <recommendedName>
        <fullName evidence="1">Glyoxal oxidase N-terminal domain-containing protein</fullName>
    </recommendedName>
</protein>
<dbReference type="InterPro" id="IPR011043">
    <property type="entry name" value="Gal_Oxase/kelch_b-propeller"/>
</dbReference>
<reference evidence="2 3" key="1">
    <citation type="submission" date="2024-01" db="EMBL/GenBank/DDBJ databases">
        <title>The genomes of 5 underutilized Papilionoideae crops provide insights into root nodulation and disease resistanc.</title>
        <authorList>
            <person name="Yuan L."/>
        </authorList>
    </citation>
    <scope>NUCLEOTIDE SEQUENCE [LARGE SCALE GENOMIC DNA]</scope>
    <source>
        <strain evidence="2">ZHUSHIDOU_FW_LH</strain>
        <tissue evidence="2">Leaf</tissue>
    </source>
</reference>
<dbReference type="SUPFAM" id="SSF50965">
    <property type="entry name" value="Galactose oxidase, central domain"/>
    <property type="match status" value="1"/>
</dbReference>
<proteinExistence type="predicted"/>
<dbReference type="Proteomes" id="UP001372338">
    <property type="component" value="Unassembled WGS sequence"/>
</dbReference>
<gene>
    <name evidence="2" type="ORF">RIF29_08695</name>
</gene>
<accession>A0AAN9IJ42</accession>
<dbReference type="PANTHER" id="PTHR32208">
    <property type="entry name" value="SECRETED PROTEIN-RELATED"/>
    <property type="match status" value="1"/>
</dbReference>
<organism evidence="2 3">
    <name type="scientific">Crotalaria pallida</name>
    <name type="common">Smooth rattlebox</name>
    <name type="synonym">Crotalaria striata</name>
    <dbReference type="NCBI Taxonomy" id="3830"/>
    <lineage>
        <taxon>Eukaryota</taxon>
        <taxon>Viridiplantae</taxon>
        <taxon>Streptophyta</taxon>
        <taxon>Embryophyta</taxon>
        <taxon>Tracheophyta</taxon>
        <taxon>Spermatophyta</taxon>
        <taxon>Magnoliopsida</taxon>
        <taxon>eudicotyledons</taxon>
        <taxon>Gunneridae</taxon>
        <taxon>Pentapetalae</taxon>
        <taxon>rosids</taxon>
        <taxon>fabids</taxon>
        <taxon>Fabales</taxon>
        <taxon>Fabaceae</taxon>
        <taxon>Papilionoideae</taxon>
        <taxon>50 kb inversion clade</taxon>
        <taxon>genistoids sensu lato</taxon>
        <taxon>core genistoids</taxon>
        <taxon>Crotalarieae</taxon>
        <taxon>Crotalaria</taxon>
    </lineage>
</organism>
<dbReference type="InterPro" id="IPR009880">
    <property type="entry name" value="Glyoxal_oxidase_N"/>
</dbReference>
<dbReference type="InterPro" id="IPR037293">
    <property type="entry name" value="Gal_Oxidase_central_sf"/>
</dbReference>
<dbReference type="Pfam" id="PF07250">
    <property type="entry name" value="Glyoxal_oxid_N"/>
    <property type="match status" value="1"/>
</dbReference>
<keyword evidence="3" id="KW-1185">Reference proteome</keyword>
<dbReference type="Gene3D" id="2.130.10.80">
    <property type="entry name" value="Galactose oxidase/kelch, beta-propeller"/>
    <property type="match status" value="1"/>
</dbReference>
<dbReference type="EMBL" id="JAYWIO010000002">
    <property type="protein sequence ID" value="KAK7281047.1"/>
    <property type="molecule type" value="Genomic_DNA"/>
</dbReference>
<evidence type="ECO:0000313" key="3">
    <source>
        <dbReference type="Proteomes" id="UP001372338"/>
    </source>
</evidence>
<dbReference type="PANTHER" id="PTHR32208:SF57">
    <property type="entry name" value="F14L17.20 PROTEIN"/>
    <property type="match status" value="1"/>
</dbReference>
<name>A0AAN9IJ42_CROPI</name>
<dbReference type="AlphaFoldDB" id="A0AAN9IJ42"/>
<feature type="domain" description="Glyoxal oxidase N-terminal" evidence="1">
    <location>
        <begin position="41"/>
        <end position="139"/>
    </location>
</feature>
<evidence type="ECO:0000259" key="1">
    <source>
        <dbReference type="Pfam" id="PF07250"/>
    </source>
</evidence>
<sequence length="160" mass="18238">MDVGSLPSNVLRMAGNIPVPLSSVCDIKPPTQHRHLRQAHASNVRLQSNHLRPHRLRRFKPLPPQQTLSFHSVLYNITTNTFRPLTLFSDPWCSSGAVTPDDTLIQTGSFNDGYNRLHTFHPLPVHNLCDWVELQEQNLTTVLPTSMICLHLLHTNQWLL</sequence>
<comment type="caution">
    <text evidence="2">The sequence shown here is derived from an EMBL/GenBank/DDBJ whole genome shotgun (WGS) entry which is preliminary data.</text>
</comment>